<dbReference type="InterPro" id="IPR017853">
    <property type="entry name" value="GH"/>
</dbReference>
<gene>
    <name evidence="3" type="ORF">O3P69_016966</name>
</gene>
<feature type="compositionally biased region" description="Gly residues" evidence="1">
    <location>
        <begin position="18"/>
        <end position="29"/>
    </location>
</feature>
<dbReference type="EMBL" id="JARAKH010000024">
    <property type="protein sequence ID" value="KAK8390977.1"/>
    <property type="molecule type" value="Genomic_DNA"/>
</dbReference>
<dbReference type="SMART" id="SM00642">
    <property type="entry name" value="Aamy"/>
    <property type="match status" value="1"/>
</dbReference>
<dbReference type="Gene3D" id="3.20.20.80">
    <property type="entry name" value="Glycosidases"/>
    <property type="match status" value="1"/>
</dbReference>
<dbReference type="PANTHER" id="PTHR10357:SF225">
    <property type="entry name" value="MALTASE 1-LIKE PROTEIN"/>
    <property type="match status" value="1"/>
</dbReference>
<dbReference type="InterPro" id="IPR006047">
    <property type="entry name" value="GH13_cat_dom"/>
</dbReference>
<dbReference type="EMBL" id="JARAKH010000024">
    <property type="protein sequence ID" value="KAK8390978.1"/>
    <property type="molecule type" value="Genomic_DNA"/>
</dbReference>
<feature type="compositionally biased region" description="Low complexity" evidence="1">
    <location>
        <begin position="182"/>
        <end position="198"/>
    </location>
</feature>
<evidence type="ECO:0000313" key="4">
    <source>
        <dbReference type="Proteomes" id="UP001487740"/>
    </source>
</evidence>
<organism evidence="3 4">
    <name type="scientific">Scylla paramamosain</name>
    <name type="common">Mud crab</name>
    <dbReference type="NCBI Taxonomy" id="85552"/>
    <lineage>
        <taxon>Eukaryota</taxon>
        <taxon>Metazoa</taxon>
        <taxon>Ecdysozoa</taxon>
        <taxon>Arthropoda</taxon>
        <taxon>Crustacea</taxon>
        <taxon>Multicrustacea</taxon>
        <taxon>Malacostraca</taxon>
        <taxon>Eumalacostraca</taxon>
        <taxon>Eucarida</taxon>
        <taxon>Decapoda</taxon>
        <taxon>Pleocyemata</taxon>
        <taxon>Brachyura</taxon>
        <taxon>Eubrachyura</taxon>
        <taxon>Portunoidea</taxon>
        <taxon>Portunidae</taxon>
        <taxon>Portuninae</taxon>
        <taxon>Scylla</taxon>
    </lineage>
</organism>
<dbReference type="PANTHER" id="PTHR10357">
    <property type="entry name" value="ALPHA-AMYLASE FAMILY MEMBER"/>
    <property type="match status" value="1"/>
</dbReference>
<dbReference type="AlphaFoldDB" id="A0AAW0TV74"/>
<dbReference type="GO" id="GO:0005975">
    <property type="term" value="P:carbohydrate metabolic process"/>
    <property type="evidence" value="ECO:0007669"/>
    <property type="project" value="InterPro"/>
</dbReference>
<dbReference type="Proteomes" id="UP001487740">
    <property type="component" value="Unassembled WGS sequence"/>
</dbReference>
<protein>
    <recommendedName>
        <fullName evidence="2">Glycosyl hydrolase family 13 catalytic domain-containing protein</fullName>
    </recommendedName>
</protein>
<keyword evidence="4" id="KW-1185">Reference proteome</keyword>
<reference evidence="3 4" key="1">
    <citation type="submission" date="2023-03" db="EMBL/GenBank/DDBJ databases">
        <title>High-quality genome of Scylla paramamosain provides insights in environmental adaptation.</title>
        <authorList>
            <person name="Zhang L."/>
        </authorList>
    </citation>
    <scope>NUCLEOTIDE SEQUENCE [LARGE SCALE GENOMIC DNA]</scope>
    <source>
        <strain evidence="3">LZ_2023a</strain>
        <tissue evidence="3">Muscle</tissue>
    </source>
</reference>
<proteinExistence type="predicted"/>
<evidence type="ECO:0000256" key="1">
    <source>
        <dbReference type="SAM" id="MobiDB-lite"/>
    </source>
</evidence>
<feature type="compositionally biased region" description="Low complexity" evidence="1">
    <location>
        <begin position="70"/>
        <end position="82"/>
    </location>
</feature>
<name>A0AAW0TV74_SCYPA</name>
<evidence type="ECO:0000259" key="2">
    <source>
        <dbReference type="SMART" id="SM00642"/>
    </source>
</evidence>
<accession>A0AAW0TV74</accession>
<dbReference type="SUPFAM" id="SSF51445">
    <property type="entry name" value="(Trans)glycosidases"/>
    <property type="match status" value="1"/>
</dbReference>
<feature type="region of interest" description="Disordered" evidence="1">
    <location>
        <begin position="165"/>
        <end position="198"/>
    </location>
</feature>
<dbReference type="Pfam" id="PF00128">
    <property type="entry name" value="Alpha-amylase"/>
    <property type="match status" value="1"/>
</dbReference>
<feature type="compositionally biased region" description="Basic and acidic residues" evidence="1">
    <location>
        <begin position="42"/>
        <end position="53"/>
    </location>
</feature>
<evidence type="ECO:0000313" key="3">
    <source>
        <dbReference type="EMBL" id="KAK8390978.1"/>
    </source>
</evidence>
<feature type="domain" description="Glycosyl hydrolase family 13 catalytic" evidence="2">
    <location>
        <begin position="349"/>
        <end position="639"/>
    </location>
</feature>
<feature type="region of interest" description="Disordered" evidence="1">
    <location>
        <begin position="1"/>
        <end position="82"/>
    </location>
</feature>
<comment type="caution">
    <text evidence="3">The sequence shown here is derived from an EMBL/GenBank/DDBJ whole genome shotgun (WGS) entry which is preliminary data.</text>
</comment>
<sequence length="769" mass="83556">MPGAMDKPRLRTFSSSSTGGGGGPGGGGVEVQYSQIGGSDSDDSRSSISRSEDTDGVPGITYTSDDSAEVVPSDSGVDSGSCGIDSDTIGYIGGSVQIQDDEVSQRLLLDSECPSPQPSPQPAPCFTLTHPLATMAFTSGSDCNLELANDPHLGLPEDSQHHAYAGLTHLGPHPESRGFERSSSVSSASSGSSPGVQQPLLPEYEALAPEFPLHHHHHHHHHHHFTSLEYEPLEDQHDPLTADAAAAAAAGKKMHDPLDILVDVKDIPSTIQPFLNRCMVGGGVHISAQYKDAFYVSWNWPRIRQTCVLLNVSVLLALLCVGVGLLVQMPRGGECDPDHAWWQGSVMYEVFVPSFHDSDGDGVGDLPGLTAKLDYLQGLGVRGVHLVSILEAADYLGSHTAVTNYTTVDPLLGTQEDLRMLATHLHQRDMYLLMDVPLAHAAGENTINLAEMTLILKHWLDTGVDGFHFPDITQLAGDPGLVEVLHQWRNILDQYSHGMEHRVMMAPVELLNSLQADSFPHLDHLIRQLDLIDVAVDLTASVEAIVEKVNNATAWDSHASLPWINWNMGGPGRQRVAALTDLHPLGHSLVLLFFPGTITLYYGDELDSSSVSQDANDWSSVMAWNTEAHAGFSSVEPWKPLNTGWEAANVESQNYTIAALSTMIAARQKKVPIYVNGIFDYEGDYHPTKTSNYRVRHAAEDLLIMDRFYPRRNQYALVANLGGEVINKDLSHFYFGGSVLASSHGQTGFVTFRNIHLQPGEALACILDL</sequence>